<dbReference type="Pfam" id="PF26156">
    <property type="entry name" value="PARP4_MVP-ID"/>
    <property type="match status" value="1"/>
</dbReference>
<dbReference type="InterPro" id="IPR031273">
    <property type="entry name" value="PARP4"/>
</dbReference>
<dbReference type="GO" id="GO:0003950">
    <property type="term" value="F:NAD+ poly-ADP-ribosyltransferase activity"/>
    <property type="evidence" value="ECO:0007669"/>
    <property type="project" value="InterPro"/>
</dbReference>
<feature type="domain" description="PARP4 MVP-ID C-terminal" evidence="1">
    <location>
        <begin position="45"/>
        <end position="131"/>
    </location>
</feature>
<dbReference type="GO" id="GO:0005737">
    <property type="term" value="C:cytoplasm"/>
    <property type="evidence" value="ECO:0007669"/>
    <property type="project" value="TreeGrafter"/>
</dbReference>
<dbReference type="PANTHER" id="PTHR46530">
    <property type="entry name" value="PROTEIN MONO-ADP-RIBOSYLTRANSFERASE PARP4"/>
    <property type="match status" value="1"/>
</dbReference>
<dbReference type="AlphaFoldDB" id="A0A8D2LYZ7"/>
<name>A0A8D2LYZ7_VARKO</name>
<dbReference type="Proteomes" id="UP000694545">
    <property type="component" value="Unplaced"/>
</dbReference>
<proteinExistence type="predicted"/>
<evidence type="ECO:0000313" key="2">
    <source>
        <dbReference type="Ensembl" id="ENSVKKP00000028845.1"/>
    </source>
</evidence>
<evidence type="ECO:0000259" key="1">
    <source>
        <dbReference type="Pfam" id="PF26156"/>
    </source>
</evidence>
<evidence type="ECO:0000313" key="3">
    <source>
        <dbReference type="Proteomes" id="UP000694545"/>
    </source>
</evidence>
<organism evidence="2 3">
    <name type="scientific">Varanus komodoensis</name>
    <name type="common">Komodo dragon</name>
    <dbReference type="NCBI Taxonomy" id="61221"/>
    <lineage>
        <taxon>Eukaryota</taxon>
        <taxon>Metazoa</taxon>
        <taxon>Chordata</taxon>
        <taxon>Craniata</taxon>
        <taxon>Vertebrata</taxon>
        <taxon>Euteleostomi</taxon>
        <taxon>Lepidosauria</taxon>
        <taxon>Squamata</taxon>
        <taxon>Bifurcata</taxon>
        <taxon>Unidentata</taxon>
        <taxon>Episquamata</taxon>
        <taxon>Toxicofera</taxon>
        <taxon>Anguimorpha</taxon>
        <taxon>Paleoanguimorpha</taxon>
        <taxon>Varanoidea</taxon>
        <taxon>Varanidae</taxon>
        <taxon>Varanus</taxon>
    </lineage>
</organism>
<protein>
    <recommendedName>
        <fullName evidence="1">PARP4 MVP-ID C-terminal domain-containing protein</fullName>
    </recommendedName>
</protein>
<dbReference type="Ensembl" id="ENSVKKT00000029530.1">
    <property type="protein sequence ID" value="ENSVKKP00000028845.1"/>
    <property type="gene ID" value="ENSVKKG00000018594.1"/>
</dbReference>
<dbReference type="PANTHER" id="PTHR46530:SF1">
    <property type="entry name" value="PROTEIN MONO-ADP-RIBOSYLTRANSFERASE PARP4"/>
    <property type="match status" value="1"/>
</dbReference>
<dbReference type="InterPro" id="IPR058904">
    <property type="entry name" value="PARP4_MVP-ID"/>
</dbReference>
<reference evidence="2" key="1">
    <citation type="submission" date="2025-08" db="UniProtKB">
        <authorList>
            <consortium name="Ensembl"/>
        </authorList>
    </citation>
    <scope>IDENTIFICATION</scope>
</reference>
<keyword evidence="3" id="KW-1185">Reference proteome</keyword>
<dbReference type="OMA" id="NESPPSW"/>
<accession>A0A8D2LYZ7</accession>
<reference evidence="2" key="2">
    <citation type="submission" date="2025-09" db="UniProtKB">
        <authorList>
            <consortium name="Ensembl"/>
        </authorList>
    </citation>
    <scope>IDENTIFICATION</scope>
</reference>
<sequence length="152" mass="17301">MDVALTEDEEMGASLAGNFELQYEALSLKKHKKPKNQRDISWPQVFKLQNQGGFWQLTPELGTHLGLDIDYVVNVQLTKNGIQSLGLKRKEKLLQLIATLLVLQLVWFTKLEGIIFKSLMKLNESPPSWYVLGAKLTLDVELPKKIWIGRKG</sequence>